<keyword evidence="3 8" id="KW-1134">Transmembrane beta strand</keyword>
<comment type="caution">
    <text evidence="14">The sequence shown here is derived from an EMBL/GenBank/DDBJ whole genome shotgun (WGS) entry which is preliminary data.</text>
</comment>
<feature type="compositionally biased region" description="Polar residues" evidence="10">
    <location>
        <begin position="674"/>
        <end position="696"/>
    </location>
</feature>
<evidence type="ECO:0000256" key="6">
    <source>
        <dbReference type="ARBA" id="ARBA00023136"/>
    </source>
</evidence>
<evidence type="ECO:0000256" key="3">
    <source>
        <dbReference type="ARBA" id="ARBA00022452"/>
    </source>
</evidence>
<keyword evidence="6 8" id="KW-0472">Membrane</keyword>
<feature type="region of interest" description="Disordered" evidence="10">
    <location>
        <begin position="667"/>
        <end position="696"/>
    </location>
</feature>
<reference evidence="14" key="1">
    <citation type="submission" date="2021-10" db="EMBL/GenBank/DDBJ databases">
        <authorList>
            <person name="Lyu M."/>
            <person name="Wang X."/>
            <person name="Meng X."/>
            <person name="Xu K."/>
        </authorList>
    </citation>
    <scope>NUCLEOTIDE SEQUENCE</scope>
    <source>
        <strain evidence="14">A6</strain>
    </source>
</reference>
<dbReference type="PANTHER" id="PTHR47234">
    <property type="match status" value="1"/>
</dbReference>
<protein>
    <submittedName>
        <fullName evidence="14">TonB-dependent receptor</fullName>
    </submittedName>
</protein>
<dbReference type="SUPFAM" id="SSF56935">
    <property type="entry name" value="Porins"/>
    <property type="match status" value="1"/>
</dbReference>
<keyword evidence="15" id="KW-1185">Reference proteome</keyword>
<evidence type="ECO:0000256" key="4">
    <source>
        <dbReference type="ARBA" id="ARBA00022692"/>
    </source>
</evidence>
<evidence type="ECO:0000256" key="5">
    <source>
        <dbReference type="ARBA" id="ARBA00023077"/>
    </source>
</evidence>
<dbReference type="EMBL" id="JAJGAK010000003">
    <property type="protein sequence ID" value="MCC8364068.1"/>
    <property type="molecule type" value="Genomic_DNA"/>
</dbReference>
<dbReference type="InterPro" id="IPR036942">
    <property type="entry name" value="Beta-barrel_TonB_sf"/>
</dbReference>
<comment type="subcellular location">
    <subcellularLocation>
        <location evidence="1 8">Cell outer membrane</location>
        <topology evidence="1 8">Multi-pass membrane protein</topology>
    </subcellularLocation>
</comment>
<dbReference type="Proteomes" id="UP001165293">
    <property type="component" value="Unassembled WGS sequence"/>
</dbReference>
<accession>A0ABS8JKD9</accession>
<dbReference type="PANTHER" id="PTHR47234:SF2">
    <property type="entry name" value="TONB-DEPENDENT RECEPTOR"/>
    <property type="match status" value="1"/>
</dbReference>
<keyword evidence="14" id="KW-0675">Receptor</keyword>
<organism evidence="14 15">
    <name type="scientific">Noviluteimonas lactosilytica</name>
    <dbReference type="NCBI Taxonomy" id="2888523"/>
    <lineage>
        <taxon>Bacteria</taxon>
        <taxon>Pseudomonadati</taxon>
        <taxon>Pseudomonadota</taxon>
        <taxon>Gammaproteobacteria</taxon>
        <taxon>Lysobacterales</taxon>
        <taxon>Lysobacteraceae</taxon>
        <taxon>Noviluteimonas</taxon>
    </lineage>
</organism>
<evidence type="ECO:0000256" key="2">
    <source>
        <dbReference type="ARBA" id="ARBA00022448"/>
    </source>
</evidence>
<keyword evidence="4 8" id="KW-0812">Transmembrane</keyword>
<comment type="similarity">
    <text evidence="8 9">Belongs to the TonB-dependent receptor family.</text>
</comment>
<feature type="signal peptide" evidence="11">
    <location>
        <begin position="1"/>
        <end position="28"/>
    </location>
</feature>
<dbReference type="InterPro" id="IPR000531">
    <property type="entry name" value="Beta-barrel_TonB"/>
</dbReference>
<name>A0ABS8JKD9_9GAMM</name>
<evidence type="ECO:0000256" key="8">
    <source>
        <dbReference type="PROSITE-ProRule" id="PRU01360"/>
    </source>
</evidence>
<keyword evidence="2 8" id="KW-0813">Transport</keyword>
<keyword evidence="7 8" id="KW-0998">Cell outer membrane</keyword>
<gene>
    <name evidence="14" type="ORF">LK996_13400</name>
</gene>
<sequence>MKHTLLRDAVRRALFASAVLAIALPLHAQDAAPAESTEGVAAATTLRTVTITGSRIARAVDTETVQPVQVITREEMQRTGLQSVADILQASSAVGSPAISRADALASGENVGGSYISMRNLGPQRTLILVDGQRLGITTAGYADVSQIPTAVVERIEVLKDGASSIYGSDAIAGVVNIITRKRFDGADANVYFGQFDVGDGRKQSYDATFGVSNERSWATIGATHAKEDPVWAKDRAFTATGSGSAVSEKGVLRPVPNDPSTWLTLEAGGNPRNLDDYRPYTRADYANPNEQMSLVTGMERTSIFANAGVDLRDDLTFTLDALYNHRDTMQQIAGYPWQSNPSNLLAADSWFNPTGQDVHYFRRTWEMPRVTESSATTQRLGAKLEGRLDLRELPWTWDAGMYQNTLRTSKDSRGDLLIPAVQQATGASWFNSDTNRVECGTAAAPIDYGSNLGAGQCIPWNPLAPHGSGLSNTLADPALQTFLMPIGHDAGETETTALFANAAGVLAELPAGDMGLAVGYEHRRESGGFSPDALRQTGLSTNLGSGNSGGEYHLDELYAETNIPLLRDKPFAYGLAVNLASRYSDYSSFGATTNSKVGIEWRPIADLLVRGTWGEGFRAPTIANLYGPLNQSFVFYTDPCDSVFGQGRGNDACRAAVPEGYRQVAQGGVPATRPNSQSNQPFLSGSNPDLQPETSTTQTIGAVFSPDQVRGLNLSLDWWKIRIDDAIAADSPTAILNDCYMRNNATSCARFVRDPVTGEVLSLSYTTGNVAYWETAGYDIGVNYRLPEHAWGQVGFSWDTTYVDYFEGKTSSDASVPSQYNGWAGHFRLRSNLGADWSLGDHGVRWTARYYSGMYESCTPNGCSDPDWAAPETGGRKVGRNHVGSNTFNDVQYRWSTPWTSTISVGVNNVFDRVGPTMYSQPHSSFWYYGGFDIGRFPYVQYQQKF</sequence>
<feature type="domain" description="TonB-dependent receptor-like beta-barrel" evidence="12">
    <location>
        <begin position="500"/>
        <end position="911"/>
    </location>
</feature>
<dbReference type="Gene3D" id="2.40.170.20">
    <property type="entry name" value="TonB-dependent receptor, beta-barrel domain"/>
    <property type="match status" value="1"/>
</dbReference>
<keyword evidence="11" id="KW-0732">Signal</keyword>
<evidence type="ECO:0000256" key="9">
    <source>
        <dbReference type="RuleBase" id="RU003357"/>
    </source>
</evidence>
<feature type="domain" description="TonB-dependent receptor plug" evidence="13">
    <location>
        <begin position="63"/>
        <end position="175"/>
    </location>
</feature>
<evidence type="ECO:0000256" key="7">
    <source>
        <dbReference type="ARBA" id="ARBA00023237"/>
    </source>
</evidence>
<evidence type="ECO:0000313" key="14">
    <source>
        <dbReference type="EMBL" id="MCC8364068.1"/>
    </source>
</evidence>
<dbReference type="Pfam" id="PF00593">
    <property type="entry name" value="TonB_dep_Rec_b-barrel"/>
    <property type="match status" value="1"/>
</dbReference>
<dbReference type="Pfam" id="PF07715">
    <property type="entry name" value="Plug"/>
    <property type="match status" value="1"/>
</dbReference>
<dbReference type="PROSITE" id="PS52016">
    <property type="entry name" value="TONB_DEPENDENT_REC_3"/>
    <property type="match status" value="1"/>
</dbReference>
<evidence type="ECO:0000256" key="1">
    <source>
        <dbReference type="ARBA" id="ARBA00004571"/>
    </source>
</evidence>
<dbReference type="InterPro" id="IPR039426">
    <property type="entry name" value="TonB-dep_rcpt-like"/>
</dbReference>
<keyword evidence="5 9" id="KW-0798">TonB box</keyword>
<evidence type="ECO:0000256" key="11">
    <source>
        <dbReference type="SAM" id="SignalP"/>
    </source>
</evidence>
<proteinExistence type="inferred from homology"/>
<dbReference type="InterPro" id="IPR037066">
    <property type="entry name" value="Plug_dom_sf"/>
</dbReference>
<dbReference type="Gene3D" id="2.170.130.10">
    <property type="entry name" value="TonB-dependent receptor, plug domain"/>
    <property type="match status" value="1"/>
</dbReference>
<evidence type="ECO:0000259" key="12">
    <source>
        <dbReference type="Pfam" id="PF00593"/>
    </source>
</evidence>
<dbReference type="InterPro" id="IPR012910">
    <property type="entry name" value="Plug_dom"/>
</dbReference>
<dbReference type="RefSeq" id="WP_230527856.1">
    <property type="nucleotide sequence ID" value="NZ_JAJGAK010000003.1"/>
</dbReference>
<feature type="chain" id="PRO_5045679613" evidence="11">
    <location>
        <begin position="29"/>
        <end position="947"/>
    </location>
</feature>
<evidence type="ECO:0000313" key="15">
    <source>
        <dbReference type="Proteomes" id="UP001165293"/>
    </source>
</evidence>
<evidence type="ECO:0000256" key="10">
    <source>
        <dbReference type="SAM" id="MobiDB-lite"/>
    </source>
</evidence>
<evidence type="ECO:0000259" key="13">
    <source>
        <dbReference type="Pfam" id="PF07715"/>
    </source>
</evidence>